<comment type="caution">
    <text evidence="1">The sequence shown here is derived from an EMBL/GenBank/DDBJ whole genome shotgun (WGS) entry which is preliminary data.</text>
</comment>
<proteinExistence type="predicted"/>
<organism evidence="1 2">
    <name type="scientific">Flavihumibacter petaseus NBRC 106054</name>
    <dbReference type="NCBI Taxonomy" id="1220578"/>
    <lineage>
        <taxon>Bacteria</taxon>
        <taxon>Pseudomonadati</taxon>
        <taxon>Bacteroidota</taxon>
        <taxon>Chitinophagia</taxon>
        <taxon>Chitinophagales</taxon>
        <taxon>Chitinophagaceae</taxon>
        <taxon>Flavihumibacter</taxon>
    </lineage>
</organism>
<evidence type="ECO:0008006" key="3">
    <source>
        <dbReference type="Google" id="ProtNLM"/>
    </source>
</evidence>
<gene>
    <name evidence="1" type="ORF">FPE01S_04_03850</name>
</gene>
<reference evidence="1 2" key="1">
    <citation type="submission" date="2015-04" db="EMBL/GenBank/DDBJ databases">
        <title>Whole genome shotgun sequence of Flavihumibacter petaseus NBRC 106054.</title>
        <authorList>
            <person name="Miyazawa S."/>
            <person name="Hosoyama A."/>
            <person name="Hashimoto M."/>
            <person name="Noguchi M."/>
            <person name="Tsuchikane K."/>
            <person name="Ohji S."/>
            <person name="Yamazoe A."/>
            <person name="Ichikawa N."/>
            <person name="Kimura A."/>
            <person name="Fujita N."/>
        </authorList>
    </citation>
    <scope>NUCLEOTIDE SEQUENCE [LARGE SCALE GENOMIC DNA]</scope>
    <source>
        <strain evidence="1 2">NBRC 106054</strain>
    </source>
</reference>
<dbReference type="RefSeq" id="WP_046371107.1">
    <property type="nucleotide sequence ID" value="NZ_BBWV01000004.1"/>
</dbReference>
<sequence length="112" mass="12700">MNAGLLTGKTPEAVKLVEQFISAFQQLAPVKAHPTKSMIGLGIDKNVIYITYAGRNFIDVVFPFNEKFPETLCFHKIAQVPGTTQYNHYFRMYHADDINEEVKSYMLKALQG</sequence>
<dbReference type="Proteomes" id="UP000033121">
    <property type="component" value="Unassembled WGS sequence"/>
</dbReference>
<evidence type="ECO:0000313" key="1">
    <source>
        <dbReference type="EMBL" id="GAO45142.1"/>
    </source>
</evidence>
<keyword evidence="2" id="KW-1185">Reference proteome</keyword>
<dbReference type="EMBL" id="BBWV01000004">
    <property type="protein sequence ID" value="GAO45142.1"/>
    <property type="molecule type" value="Genomic_DNA"/>
</dbReference>
<accession>A0A0E9N5A1</accession>
<protein>
    <recommendedName>
        <fullName evidence="3">DUF5655 domain-containing protein</fullName>
    </recommendedName>
</protein>
<evidence type="ECO:0000313" key="2">
    <source>
        <dbReference type="Proteomes" id="UP000033121"/>
    </source>
</evidence>
<dbReference type="OrthoDB" id="671474at2"/>
<dbReference type="STRING" id="1220578.FPE01S_04_03850"/>
<dbReference type="AlphaFoldDB" id="A0A0E9N5A1"/>
<name>A0A0E9N5A1_9BACT</name>